<feature type="signal peptide" evidence="1">
    <location>
        <begin position="1"/>
        <end position="22"/>
    </location>
</feature>
<sequence length="319" mass="34976">MQGVRLSHVLKVLSLWNAFLHAELKLKAKEQRAAIADVGCNKAYFSATALNYLAPGYGNHLQLLYKSHANRAVYAKPCGGCNECLQNPPDRIVSGQRTVDVFCFEPSEIHFVSLTQARNALYGSPDPTSKPPPHQATKVNFHIVPAAVSNASGIAHFPVNCTGNTCSLGDSNVAFQAVNVTTVDEEMRSRSVSYLDVLKIDTEGFDPAVLAGAYESLRGHRIGLLSFEYHSLWKRSGGSLRQCVRYLDDLGYTCFYDGPTLAKVTGDCWTEAYELRRWSNIVCVVRGTDMERELYSGSYLASPELKGGKLGGGKKKWGA</sequence>
<dbReference type="PANTHER" id="PTHR34203:SF15">
    <property type="entry name" value="SLL1173 PROTEIN"/>
    <property type="match status" value="1"/>
</dbReference>
<dbReference type="InParanoid" id="D8TL30"/>
<dbReference type="OrthoDB" id="530233at2759"/>
<dbReference type="Proteomes" id="UP000001058">
    <property type="component" value="Unassembled WGS sequence"/>
</dbReference>
<dbReference type="PANTHER" id="PTHR34203">
    <property type="entry name" value="METHYLTRANSFERASE, FKBM FAMILY PROTEIN"/>
    <property type="match status" value="1"/>
</dbReference>
<protein>
    <recommendedName>
        <fullName evidence="2">Methyltransferase FkbM domain-containing protein</fullName>
    </recommendedName>
</protein>
<keyword evidence="4" id="KW-1185">Reference proteome</keyword>
<evidence type="ECO:0000256" key="1">
    <source>
        <dbReference type="SAM" id="SignalP"/>
    </source>
</evidence>
<dbReference type="KEGG" id="vcn:VOLCADRAFT_87337"/>
<name>D8TL30_VOLCA</name>
<dbReference type="AlphaFoldDB" id="D8TL30"/>
<dbReference type="Gene3D" id="3.40.50.150">
    <property type="entry name" value="Vaccinia Virus protein VP39"/>
    <property type="match status" value="1"/>
</dbReference>
<dbReference type="InterPro" id="IPR006342">
    <property type="entry name" value="FkbM_mtfrase"/>
</dbReference>
<reference evidence="3 4" key="1">
    <citation type="journal article" date="2010" name="Science">
        <title>Genomic analysis of organismal complexity in the multicellular green alga Volvox carteri.</title>
        <authorList>
            <person name="Prochnik S.E."/>
            <person name="Umen J."/>
            <person name="Nedelcu A.M."/>
            <person name="Hallmann A."/>
            <person name="Miller S.M."/>
            <person name="Nishii I."/>
            <person name="Ferris P."/>
            <person name="Kuo A."/>
            <person name="Mitros T."/>
            <person name="Fritz-Laylin L.K."/>
            <person name="Hellsten U."/>
            <person name="Chapman J."/>
            <person name="Simakov O."/>
            <person name="Rensing S.A."/>
            <person name="Terry A."/>
            <person name="Pangilinan J."/>
            <person name="Kapitonov V."/>
            <person name="Jurka J."/>
            <person name="Salamov A."/>
            <person name="Shapiro H."/>
            <person name="Schmutz J."/>
            <person name="Grimwood J."/>
            <person name="Lindquist E."/>
            <person name="Lucas S."/>
            <person name="Grigoriev I.V."/>
            <person name="Schmitt R."/>
            <person name="Kirk D."/>
            <person name="Rokhsar D.S."/>
        </authorList>
    </citation>
    <scope>NUCLEOTIDE SEQUENCE [LARGE SCALE GENOMIC DNA]</scope>
    <source>
        <strain evidence="4">f. Nagariensis / Eve</strain>
    </source>
</reference>
<dbReference type="GeneID" id="9620038"/>
<feature type="chain" id="PRO_5003123670" description="Methyltransferase FkbM domain-containing protein" evidence="1">
    <location>
        <begin position="23"/>
        <end position="319"/>
    </location>
</feature>
<evidence type="ECO:0000313" key="4">
    <source>
        <dbReference type="Proteomes" id="UP000001058"/>
    </source>
</evidence>
<dbReference type="InterPro" id="IPR052514">
    <property type="entry name" value="SAM-dependent_MTase"/>
</dbReference>
<dbReference type="RefSeq" id="XP_002947211.1">
    <property type="nucleotide sequence ID" value="XM_002947165.1"/>
</dbReference>
<evidence type="ECO:0000313" key="3">
    <source>
        <dbReference type="EMBL" id="EFJ51801.1"/>
    </source>
</evidence>
<organism evidence="4">
    <name type="scientific">Volvox carteri f. nagariensis</name>
    <dbReference type="NCBI Taxonomy" id="3068"/>
    <lineage>
        <taxon>Eukaryota</taxon>
        <taxon>Viridiplantae</taxon>
        <taxon>Chlorophyta</taxon>
        <taxon>core chlorophytes</taxon>
        <taxon>Chlorophyceae</taxon>
        <taxon>CS clade</taxon>
        <taxon>Chlamydomonadales</taxon>
        <taxon>Volvocaceae</taxon>
        <taxon>Volvox</taxon>
    </lineage>
</organism>
<proteinExistence type="predicted"/>
<feature type="domain" description="Methyltransferase FkbM" evidence="2">
    <location>
        <begin position="137"/>
        <end position="253"/>
    </location>
</feature>
<dbReference type="eggNOG" id="ENOG502S9R7">
    <property type="taxonomic scope" value="Eukaryota"/>
</dbReference>
<dbReference type="EMBL" id="GL378326">
    <property type="protein sequence ID" value="EFJ51801.1"/>
    <property type="molecule type" value="Genomic_DNA"/>
</dbReference>
<keyword evidence="1" id="KW-0732">Signal</keyword>
<gene>
    <name evidence="3" type="ORF">VOLCADRAFT_87337</name>
</gene>
<dbReference type="SUPFAM" id="SSF53335">
    <property type="entry name" value="S-adenosyl-L-methionine-dependent methyltransferases"/>
    <property type="match status" value="1"/>
</dbReference>
<dbReference type="Pfam" id="PF05050">
    <property type="entry name" value="Methyltransf_21"/>
    <property type="match status" value="1"/>
</dbReference>
<evidence type="ECO:0000259" key="2">
    <source>
        <dbReference type="Pfam" id="PF05050"/>
    </source>
</evidence>
<accession>D8TL30</accession>
<dbReference type="InterPro" id="IPR029063">
    <property type="entry name" value="SAM-dependent_MTases_sf"/>
</dbReference>